<dbReference type="Gene3D" id="1.20.1250.20">
    <property type="entry name" value="MFS general substrate transporter like domains"/>
    <property type="match status" value="2"/>
</dbReference>
<dbReference type="Proteomes" id="UP000011625">
    <property type="component" value="Unassembled WGS sequence"/>
</dbReference>
<dbReference type="PATRIC" id="fig|1227456.3.peg.1321"/>
<feature type="transmembrane region" description="Helical" evidence="5">
    <location>
        <begin position="390"/>
        <end position="409"/>
    </location>
</feature>
<dbReference type="GO" id="GO:0016020">
    <property type="term" value="C:membrane"/>
    <property type="evidence" value="ECO:0007669"/>
    <property type="project" value="UniProtKB-SubCell"/>
</dbReference>
<evidence type="ECO:0000256" key="2">
    <source>
        <dbReference type="ARBA" id="ARBA00022692"/>
    </source>
</evidence>
<name>M0NB30_9EURY</name>
<evidence type="ECO:0000256" key="1">
    <source>
        <dbReference type="ARBA" id="ARBA00004141"/>
    </source>
</evidence>
<feature type="transmembrane region" description="Helical" evidence="5">
    <location>
        <begin position="140"/>
        <end position="164"/>
    </location>
</feature>
<feature type="transmembrane region" description="Helical" evidence="5">
    <location>
        <begin position="20"/>
        <end position="41"/>
    </location>
</feature>
<protein>
    <submittedName>
        <fullName evidence="7">Transporter, major facilitator family subfamily protein</fullName>
    </submittedName>
</protein>
<proteinExistence type="predicted"/>
<comment type="caution">
    <text evidence="7">The sequence shown here is derived from an EMBL/GenBank/DDBJ whole genome shotgun (WGS) entry which is preliminary data.</text>
</comment>
<dbReference type="InterPro" id="IPR036259">
    <property type="entry name" value="MFS_trans_sf"/>
</dbReference>
<reference evidence="7 8" key="1">
    <citation type="journal article" date="2014" name="PLoS Genet.">
        <title>Phylogenetically driven sequencing of extremely halophilic archaea reveals strategies for static and dynamic osmo-response.</title>
        <authorList>
            <person name="Becker E.A."/>
            <person name="Seitzer P.M."/>
            <person name="Tritt A."/>
            <person name="Larsen D."/>
            <person name="Krusor M."/>
            <person name="Yao A.I."/>
            <person name="Wu D."/>
            <person name="Madern D."/>
            <person name="Eisen J.A."/>
            <person name="Darling A.E."/>
            <person name="Facciotti M.T."/>
        </authorList>
    </citation>
    <scope>NUCLEOTIDE SEQUENCE [LARGE SCALE GENOMIC DNA]</scope>
    <source>
        <strain evidence="7 8">DSM 8989</strain>
    </source>
</reference>
<dbReference type="PANTHER" id="PTHR23526:SF4">
    <property type="entry name" value="INTEGRAL MEMBRANE TRANSPORT PROTEIN"/>
    <property type="match status" value="1"/>
</dbReference>
<feature type="transmembrane region" description="Helical" evidence="5">
    <location>
        <begin position="321"/>
        <end position="346"/>
    </location>
</feature>
<dbReference type="PROSITE" id="PS50850">
    <property type="entry name" value="MFS"/>
    <property type="match status" value="1"/>
</dbReference>
<gene>
    <name evidence="7" type="ORF">C450_06585</name>
</gene>
<feature type="transmembrane region" description="Helical" evidence="5">
    <location>
        <begin position="258"/>
        <end position="281"/>
    </location>
</feature>
<feature type="transmembrane region" description="Helical" evidence="5">
    <location>
        <begin position="81"/>
        <end position="104"/>
    </location>
</feature>
<dbReference type="OrthoDB" id="117970at2157"/>
<accession>M0NB30</accession>
<keyword evidence="8" id="KW-1185">Reference proteome</keyword>
<dbReference type="PROSITE" id="PS00216">
    <property type="entry name" value="SUGAR_TRANSPORT_1"/>
    <property type="match status" value="1"/>
</dbReference>
<dbReference type="GO" id="GO:0022857">
    <property type="term" value="F:transmembrane transporter activity"/>
    <property type="evidence" value="ECO:0007669"/>
    <property type="project" value="InterPro"/>
</dbReference>
<evidence type="ECO:0000313" key="8">
    <source>
        <dbReference type="Proteomes" id="UP000011625"/>
    </source>
</evidence>
<dbReference type="InterPro" id="IPR005829">
    <property type="entry name" value="Sugar_transporter_CS"/>
</dbReference>
<comment type="subcellular location">
    <subcellularLocation>
        <location evidence="1">Membrane</location>
        <topology evidence="1">Multi-pass membrane protein</topology>
    </subcellularLocation>
</comment>
<dbReference type="RefSeq" id="WP_005041532.1">
    <property type="nucleotide sequence ID" value="NZ_AOME01000029.1"/>
</dbReference>
<dbReference type="Pfam" id="PF07690">
    <property type="entry name" value="MFS_1"/>
    <property type="match status" value="1"/>
</dbReference>
<keyword evidence="4 5" id="KW-0472">Membrane</keyword>
<evidence type="ECO:0000256" key="3">
    <source>
        <dbReference type="ARBA" id="ARBA00022989"/>
    </source>
</evidence>
<dbReference type="PANTHER" id="PTHR23526">
    <property type="entry name" value="INTEGRAL MEMBRANE TRANSPORT PROTEIN-RELATED"/>
    <property type="match status" value="1"/>
</dbReference>
<feature type="transmembrane region" description="Helical" evidence="5">
    <location>
        <begin position="47"/>
        <end position="69"/>
    </location>
</feature>
<feature type="domain" description="Major facilitator superfamily (MFS) profile" evidence="6">
    <location>
        <begin position="1"/>
        <end position="412"/>
    </location>
</feature>
<dbReference type="AlphaFoldDB" id="M0NB30"/>
<feature type="transmembrane region" description="Helical" evidence="5">
    <location>
        <begin position="367"/>
        <end position="384"/>
    </location>
</feature>
<keyword evidence="2 5" id="KW-0812">Transmembrane</keyword>
<evidence type="ECO:0000259" key="6">
    <source>
        <dbReference type="PROSITE" id="PS50850"/>
    </source>
</evidence>
<evidence type="ECO:0000313" key="7">
    <source>
        <dbReference type="EMBL" id="EMA54309.1"/>
    </source>
</evidence>
<dbReference type="InterPro" id="IPR011701">
    <property type="entry name" value="MFS"/>
</dbReference>
<feature type="transmembrane region" description="Helical" evidence="5">
    <location>
        <begin position="170"/>
        <end position="188"/>
    </location>
</feature>
<dbReference type="EMBL" id="AOME01000029">
    <property type="protein sequence ID" value="EMA54309.1"/>
    <property type="molecule type" value="Genomic_DNA"/>
</dbReference>
<dbReference type="InterPro" id="IPR052528">
    <property type="entry name" value="Sugar_transport-like"/>
</dbReference>
<organism evidence="7 8">
    <name type="scientific">Halococcus salifodinae DSM 8989</name>
    <dbReference type="NCBI Taxonomy" id="1227456"/>
    <lineage>
        <taxon>Archaea</taxon>
        <taxon>Methanobacteriati</taxon>
        <taxon>Methanobacteriota</taxon>
        <taxon>Stenosarchaea group</taxon>
        <taxon>Halobacteria</taxon>
        <taxon>Halobacteriales</taxon>
        <taxon>Halococcaceae</taxon>
        <taxon>Halococcus</taxon>
    </lineage>
</organism>
<feature type="transmembrane region" description="Helical" evidence="5">
    <location>
        <begin position="110"/>
        <end position="128"/>
    </location>
</feature>
<dbReference type="STRING" id="1227456.C450_06585"/>
<sequence length="428" mass="44049">MNFPAVDRGSDRIQRSAIGVAAAASKFAPILMGTAMAVYIGRRGGSPLAVSLVLALYFFGLMTFAPVWGALADVTGRRRDVLLAVSALGAIAALPLVLVDGIWLPLTARTVYAAFAAGYLPVMLAVVSDRGGAQARGRSVGFFSSAQAVGFTFGQLFAGVLLGLLAAPELFGVVAAVSGLVLLAALVIEDPNPDRHRRVAPRELGGEVKRRLFPSAAGREHLYTNGLMWLYAATLLRNMTVLGTTSLLPVYIVGELGLSEFLMGALLAVNPAGQVATMYLVGEYADRLGRKPFITLGMAGSGAFAAAMASAAFVPSAIGRAVVVAVGMALLAGAFSGTRVGAVSFIGDVAPADRESELIGFRSTARGFGGMVGPALFGLASTVTSIELTYAVGSLLAFAAAVLTQFALVESFDAPDDPVGVEPESDAD</sequence>
<evidence type="ECO:0000256" key="5">
    <source>
        <dbReference type="SAM" id="Phobius"/>
    </source>
</evidence>
<evidence type="ECO:0000256" key="4">
    <source>
        <dbReference type="ARBA" id="ARBA00023136"/>
    </source>
</evidence>
<feature type="transmembrane region" description="Helical" evidence="5">
    <location>
        <begin position="293"/>
        <end position="315"/>
    </location>
</feature>
<keyword evidence="3 5" id="KW-1133">Transmembrane helix</keyword>
<dbReference type="SUPFAM" id="SSF103473">
    <property type="entry name" value="MFS general substrate transporter"/>
    <property type="match status" value="1"/>
</dbReference>
<dbReference type="InterPro" id="IPR020846">
    <property type="entry name" value="MFS_dom"/>
</dbReference>